<evidence type="ECO:0000313" key="3">
    <source>
        <dbReference type="Proteomes" id="UP000482800"/>
    </source>
</evidence>
<accession>A0A6V8K2S2</accession>
<dbReference type="InterPro" id="IPR034660">
    <property type="entry name" value="DinB/YfiT-like"/>
</dbReference>
<dbReference type="Gene3D" id="1.20.120.450">
    <property type="entry name" value="dinb family like domain"/>
    <property type="match status" value="1"/>
</dbReference>
<dbReference type="RefSeq" id="WP_173052789.1">
    <property type="nucleotide sequence ID" value="NZ_BAABGO010000003.1"/>
</dbReference>
<dbReference type="AlphaFoldDB" id="A0A6V8K2S2"/>
<proteinExistence type="predicted"/>
<keyword evidence="3" id="KW-1185">Reference proteome</keyword>
<evidence type="ECO:0000259" key="1">
    <source>
        <dbReference type="Pfam" id="PF11716"/>
    </source>
</evidence>
<comment type="caution">
    <text evidence="2">The sequence shown here is derived from an EMBL/GenBank/DDBJ whole genome shotgun (WGS) entry which is preliminary data.</text>
</comment>
<reference evidence="2 3" key="2">
    <citation type="submission" date="2020-03" db="EMBL/GenBank/DDBJ databases">
        <authorList>
            <person name="Ichikawa N."/>
            <person name="Kimura A."/>
            <person name="Kitahashi Y."/>
            <person name="Uohara A."/>
        </authorList>
    </citation>
    <scope>NUCLEOTIDE SEQUENCE [LARGE SCALE GENOMIC DNA]</scope>
    <source>
        <strain evidence="2 3">NBRC 108639</strain>
    </source>
</reference>
<sequence>MTGTRDDFIATARAVAPLFRDPAVAAAWDGPSALAEFSVGGLAGHLAYQVLALPGVLAAPEPTEPVISLAEHYGRVAWIGADLDAEINVRIRQGGDAIGAEGAHALAERYDAAVDDLAAGLPAAAPDRNARISLWGPWSMRLDDLLVTRMMELAVHADDLAVSVGVETPPFPPTAVETVVDLLSRLAVRRHGPTAVLRALSRAERAPDTITAF</sequence>
<dbReference type="SUPFAM" id="SSF109854">
    <property type="entry name" value="DinB/YfiT-like putative metalloenzymes"/>
    <property type="match status" value="1"/>
</dbReference>
<organism evidence="2 3">
    <name type="scientific">Phytohabitans houttuyneae</name>
    <dbReference type="NCBI Taxonomy" id="1076126"/>
    <lineage>
        <taxon>Bacteria</taxon>
        <taxon>Bacillati</taxon>
        <taxon>Actinomycetota</taxon>
        <taxon>Actinomycetes</taxon>
        <taxon>Micromonosporales</taxon>
        <taxon>Micromonosporaceae</taxon>
    </lineage>
</organism>
<dbReference type="Pfam" id="PF11716">
    <property type="entry name" value="MDMPI_N"/>
    <property type="match status" value="1"/>
</dbReference>
<dbReference type="Proteomes" id="UP000482800">
    <property type="component" value="Unassembled WGS sequence"/>
</dbReference>
<dbReference type="InterPro" id="IPR024344">
    <property type="entry name" value="MDMPI_metal-binding"/>
</dbReference>
<evidence type="ECO:0000313" key="2">
    <source>
        <dbReference type="EMBL" id="GFJ76087.1"/>
    </source>
</evidence>
<gene>
    <name evidence="2" type="ORF">Phou_002670</name>
</gene>
<dbReference type="EMBL" id="BLPF01000001">
    <property type="protein sequence ID" value="GFJ76087.1"/>
    <property type="molecule type" value="Genomic_DNA"/>
</dbReference>
<name>A0A6V8K2S2_9ACTN</name>
<reference evidence="2 3" key="1">
    <citation type="submission" date="2020-03" db="EMBL/GenBank/DDBJ databases">
        <title>Whole genome shotgun sequence of Phytohabitans houttuyneae NBRC 108639.</title>
        <authorList>
            <person name="Komaki H."/>
            <person name="Tamura T."/>
        </authorList>
    </citation>
    <scope>NUCLEOTIDE SEQUENCE [LARGE SCALE GENOMIC DNA]</scope>
    <source>
        <strain evidence="2 3">NBRC 108639</strain>
    </source>
</reference>
<protein>
    <recommendedName>
        <fullName evidence="1">Mycothiol-dependent maleylpyruvate isomerase metal-binding domain-containing protein</fullName>
    </recommendedName>
</protein>
<dbReference type="GO" id="GO:0046872">
    <property type="term" value="F:metal ion binding"/>
    <property type="evidence" value="ECO:0007669"/>
    <property type="project" value="InterPro"/>
</dbReference>
<feature type="domain" description="Mycothiol-dependent maleylpyruvate isomerase metal-binding" evidence="1">
    <location>
        <begin position="16"/>
        <end position="161"/>
    </location>
</feature>